<dbReference type="Proteomes" id="UP001600888">
    <property type="component" value="Unassembled WGS sequence"/>
</dbReference>
<protein>
    <submittedName>
        <fullName evidence="1">Uncharacterized protein</fullName>
    </submittedName>
</protein>
<gene>
    <name evidence="1" type="ORF">FJTKL_06111</name>
</gene>
<reference evidence="1 2" key="1">
    <citation type="submission" date="2024-03" db="EMBL/GenBank/DDBJ databases">
        <title>A high-quality draft genome sequence of Diaporthe vaccinii, a causative agent of upright dieback and viscid rot disease in cranberry plants.</title>
        <authorList>
            <person name="Sarrasin M."/>
            <person name="Lang B.F."/>
            <person name="Burger G."/>
        </authorList>
    </citation>
    <scope>NUCLEOTIDE SEQUENCE [LARGE SCALE GENOMIC DNA]</scope>
    <source>
        <strain evidence="1 2">IS7</strain>
    </source>
</reference>
<proteinExistence type="predicted"/>
<accession>A0ABR4EXB9</accession>
<evidence type="ECO:0000313" key="1">
    <source>
        <dbReference type="EMBL" id="KAL2287108.1"/>
    </source>
</evidence>
<comment type="caution">
    <text evidence="1">The sequence shown here is derived from an EMBL/GenBank/DDBJ whole genome shotgun (WGS) entry which is preliminary data.</text>
</comment>
<dbReference type="EMBL" id="JBAWTH010000021">
    <property type="protein sequence ID" value="KAL2287108.1"/>
    <property type="molecule type" value="Genomic_DNA"/>
</dbReference>
<organism evidence="1 2">
    <name type="scientific">Diaporthe vaccinii</name>
    <dbReference type="NCBI Taxonomy" id="105482"/>
    <lineage>
        <taxon>Eukaryota</taxon>
        <taxon>Fungi</taxon>
        <taxon>Dikarya</taxon>
        <taxon>Ascomycota</taxon>
        <taxon>Pezizomycotina</taxon>
        <taxon>Sordariomycetes</taxon>
        <taxon>Sordariomycetidae</taxon>
        <taxon>Diaporthales</taxon>
        <taxon>Diaporthaceae</taxon>
        <taxon>Diaporthe</taxon>
        <taxon>Diaporthe eres species complex</taxon>
    </lineage>
</organism>
<name>A0ABR4EXB9_9PEZI</name>
<keyword evidence="2" id="KW-1185">Reference proteome</keyword>
<evidence type="ECO:0000313" key="2">
    <source>
        <dbReference type="Proteomes" id="UP001600888"/>
    </source>
</evidence>
<sequence>MTGSEWAAGLSSPASHWCHGQLSQLGIPGLLPSSTHETTSSIKLALFLCRTAPAPHSGDSLDHHIHPLRALQLQHPLSAD</sequence>